<comment type="subcellular location">
    <subcellularLocation>
        <location evidence="1">Cell membrane</location>
        <topology evidence="1">Multi-pass membrane protein</topology>
    </subcellularLocation>
</comment>
<dbReference type="Pfam" id="PF00474">
    <property type="entry name" value="SSF"/>
    <property type="match status" value="1"/>
</dbReference>
<keyword evidence="9 12" id="KW-0472">Membrane</keyword>
<evidence type="ECO:0000256" key="11">
    <source>
        <dbReference type="RuleBase" id="RU362091"/>
    </source>
</evidence>
<organism evidence="13 14">
    <name type="scientific">Diploptera punctata</name>
    <name type="common">Pacific beetle cockroach</name>
    <dbReference type="NCBI Taxonomy" id="6984"/>
    <lineage>
        <taxon>Eukaryota</taxon>
        <taxon>Metazoa</taxon>
        <taxon>Ecdysozoa</taxon>
        <taxon>Arthropoda</taxon>
        <taxon>Hexapoda</taxon>
        <taxon>Insecta</taxon>
        <taxon>Pterygota</taxon>
        <taxon>Neoptera</taxon>
        <taxon>Polyneoptera</taxon>
        <taxon>Dictyoptera</taxon>
        <taxon>Blattodea</taxon>
        <taxon>Blaberoidea</taxon>
        <taxon>Blaberidae</taxon>
        <taxon>Diplopterinae</taxon>
        <taxon>Diploptera</taxon>
    </lineage>
</organism>
<feature type="transmembrane region" description="Helical" evidence="12">
    <location>
        <begin position="258"/>
        <end position="277"/>
    </location>
</feature>
<dbReference type="GO" id="GO:0006814">
    <property type="term" value="P:sodium ion transport"/>
    <property type="evidence" value="ECO:0007669"/>
    <property type="project" value="UniProtKB-KW"/>
</dbReference>
<dbReference type="PROSITE" id="PS50283">
    <property type="entry name" value="NA_SOLUT_SYMP_3"/>
    <property type="match status" value="1"/>
</dbReference>
<keyword evidence="10" id="KW-0739">Sodium transport</keyword>
<dbReference type="InterPro" id="IPR038377">
    <property type="entry name" value="Na/Glc_symporter_sf"/>
</dbReference>
<proteinExistence type="inferred from homology"/>
<dbReference type="AlphaFoldDB" id="A0AAD8A2G2"/>
<comment type="similarity">
    <text evidence="2 11">Belongs to the sodium:solute symporter (SSF) (TC 2.A.21) family.</text>
</comment>
<accession>A0AAD8A2G2</accession>
<gene>
    <name evidence="13" type="ORF">L9F63_002308</name>
</gene>
<feature type="transmembrane region" description="Helical" evidence="12">
    <location>
        <begin position="298"/>
        <end position="320"/>
    </location>
</feature>
<keyword evidence="8" id="KW-0406">Ion transport</keyword>
<reference evidence="13" key="2">
    <citation type="submission" date="2023-05" db="EMBL/GenBank/DDBJ databases">
        <authorList>
            <person name="Fouks B."/>
        </authorList>
    </citation>
    <scope>NUCLEOTIDE SEQUENCE</scope>
    <source>
        <strain evidence="13">Stay&amp;Tobe</strain>
        <tissue evidence="13">Testes</tissue>
    </source>
</reference>
<evidence type="ECO:0000256" key="10">
    <source>
        <dbReference type="ARBA" id="ARBA00023201"/>
    </source>
</evidence>
<evidence type="ECO:0000256" key="12">
    <source>
        <dbReference type="SAM" id="Phobius"/>
    </source>
</evidence>
<keyword evidence="4" id="KW-1003">Cell membrane</keyword>
<feature type="transmembrane region" description="Helical" evidence="12">
    <location>
        <begin position="147"/>
        <end position="170"/>
    </location>
</feature>
<feature type="transmembrane region" description="Helical" evidence="12">
    <location>
        <begin position="340"/>
        <end position="364"/>
    </location>
</feature>
<dbReference type="PANTHER" id="PTHR42985:SF39">
    <property type="entry name" value="GH10366P"/>
    <property type="match status" value="1"/>
</dbReference>
<dbReference type="InterPro" id="IPR051163">
    <property type="entry name" value="Sodium:Solute_Symporter_SSF"/>
</dbReference>
<evidence type="ECO:0000313" key="14">
    <source>
        <dbReference type="Proteomes" id="UP001233999"/>
    </source>
</evidence>
<dbReference type="GO" id="GO:0015293">
    <property type="term" value="F:symporter activity"/>
    <property type="evidence" value="ECO:0007669"/>
    <property type="project" value="TreeGrafter"/>
</dbReference>
<dbReference type="InterPro" id="IPR001734">
    <property type="entry name" value="Na/solute_symporter"/>
</dbReference>
<keyword evidence="5 12" id="KW-0812">Transmembrane</keyword>
<feature type="transmembrane region" description="Helical" evidence="12">
    <location>
        <begin position="182"/>
        <end position="200"/>
    </location>
</feature>
<evidence type="ECO:0000256" key="8">
    <source>
        <dbReference type="ARBA" id="ARBA00023065"/>
    </source>
</evidence>
<evidence type="ECO:0000313" key="13">
    <source>
        <dbReference type="EMBL" id="KAJ9591153.1"/>
    </source>
</evidence>
<keyword evidence="14" id="KW-1185">Reference proteome</keyword>
<evidence type="ECO:0008006" key="15">
    <source>
        <dbReference type="Google" id="ProtNLM"/>
    </source>
</evidence>
<feature type="transmembrane region" description="Helical" evidence="12">
    <location>
        <begin position="104"/>
        <end position="126"/>
    </location>
</feature>
<dbReference type="Proteomes" id="UP001233999">
    <property type="component" value="Unassembled WGS sequence"/>
</dbReference>
<keyword evidence="6 12" id="KW-1133">Transmembrane helix</keyword>
<comment type="caution">
    <text evidence="13">The sequence shown here is derived from an EMBL/GenBank/DDBJ whole genome shotgun (WGS) entry which is preliminary data.</text>
</comment>
<dbReference type="NCBIfam" id="TIGR00813">
    <property type="entry name" value="sss"/>
    <property type="match status" value="1"/>
</dbReference>
<name>A0AAD8A2G2_DIPPU</name>
<keyword evidence="3" id="KW-0813">Transport</keyword>
<evidence type="ECO:0000256" key="5">
    <source>
        <dbReference type="ARBA" id="ARBA00022692"/>
    </source>
</evidence>
<sequence length="368" mass="40932">MAVEGSLLVESVPETRYFSWADYTVFGAMLLVSAVIGLYHGCKGKLYRSKNECRPVRSESGEFLTANGQMGTVPVALSMLAGFLSSITLMGQPAEVYLFGPQLWLFGVASFFCIPIVGYIFIPFYHKMQFTSAYEYFGQRFNRWLQLFASTMFSIQMVLYLALVLYAPALALHQVTGLNTNAVVSVMYIVVIFYTTIGGMKAVVWTDCFQVLVLYSSMLAVLIKGTIDLGGISVILENNANTGRSDFFNWNVDPTERYTFWSSLIGAAFLHISVYGANQLQVQRYRTVSTISQARKMLWINTFGWTIVVLLTVYAGMLIFARYYNCDPLASGMLSSADQLFPLFVMDTLGDYVGFPGLFVAGIFSAGL</sequence>
<evidence type="ECO:0000256" key="7">
    <source>
        <dbReference type="ARBA" id="ARBA00023053"/>
    </source>
</evidence>
<evidence type="ECO:0000256" key="3">
    <source>
        <dbReference type="ARBA" id="ARBA00022448"/>
    </source>
</evidence>
<feature type="non-terminal residue" evidence="13">
    <location>
        <position position="368"/>
    </location>
</feature>
<feature type="transmembrane region" description="Helical" evidence="12">
    <location>
        <begin position="63"/>
        <end position="84"/>
    </location>
</feature>
<evidence type="ECO:0000256" key="1">
    <source>
        <dbReference type="ARBA" id="ARBA00004651"/>
    </source>
</evidence>
<dbReference type="PANTHER" id="PTHR42985">
    <property type="entry name" value="SODIUM-COUPLED MONOCARBOXYLATE TRANSPORTER"/>
    <property type="match status" value="1"/>
</dbReference>
<dbReference type="GO" id="GO:0005886">
    <property type="term" value="C:plasma membrane"/>
    <property type="evidence" value="ECO:0007669"/>
    <property type="project" value="UniProtKB-SubCell"/>
</dbReference>
<feature type="transmembrane region" description="Helical" evidence="12">
    <location>
        <begin position="20"/>
        <end position="42"/>
    </location>
</feature>
<dbReference type="Gene3D" id="1.20.1730.10">
    <property type="entry name" value="Sodium/glucose cotransporter"/>
    <property type="match status" value="1"/>
</dbReference>
<protein>
    <recommendedName>
        <fullName evidence="15">Sodium-coupled monocarboxylate transporter 1</fullName>
    </recommendedName>
</protein>
<evidence type="ECO:0000256" key="4">
    <source>
        <dbReference type="ARBA" id="ARBA00022475"/>
    </source>
</evidence>
<evidence type="ECO:0000256" key="6">
    <source>
        <dbReference type="ARBA" id="ARBA00022989"/>
    </source>
</evidence>
<reference evidence="13" key="1">
    <citation type="journal article" date="2023" name="IScience">
        <title>Live-bearing cockroach genome reveals convergent evolutionary mechanisms linked to viviparity in insects and beyond.</title>
        <authorList>
            <person name="Fouks B."/>
            <person name="Harrison M.C."/>
            <person name="Mikhailova A.A."/>
            <person name="Marchal E."/>
            <person name="English S."/>
            <person name="Carruthers M."/>
            <person name="Jennings E.C."/>
            <person name="Chiamaka E.L."/>
            <person name="Frigard R.A."/>
            <person name="Pippel M."/>
            <person name="Attardo G.M."/>
            <person name="Benoit J.B."/>
            <person name="Bornberg-Bauer E."/>
            <person name="Tobe S.S."/>
        </authorList>
    </citation>
    <scope>NUCLEOTIDE SEQUENCE</scope>
    <source>
        <strain evidence="13">Stay&amp;Tobe</strain>
    </source>
</reference>
<evidence type="ECO:0000256" key="9">
    <source>
        <dbReference type="ARBA" id="ARBA00023136"/>
    </source>
</evidence>
<evidence type="ECO:0000256" key="2">
    <source>
        <dbReference type="ARBA" id="ARBA00006434"/>
    </source>
</evidence>
<feature type="transmembrane region" description="Helical" evidence="12">
    <location>
        <begin position="212"/>
        <end position="236"/>
    </location>
</feature>
<dbReference type="EMBL" id="JASPKZ010003884">
    <property type="protein sequence ID" value="KAJ9591153.1"/>
    <property type="molecule type" value="Genomic_DNA"/>
</dbReference>
<keyword evidence="7" id="KW-0915">Sodium</keyword>